<name>A0A1H6X9Q2_9EURY</name>
<evidence type="ECO:0000313" key="1">
    <source>
        <dbReference type="EMBL" id="SEJ24836.1"/>
    </source>
</evidence>
<keyword evidence="2" id="KW-1185">Reference proteome</keyword>
<protein>
    <submittedName>
        <fullName evidence="1">Uncharacterized protein</fullName>
    </submittedName>
</protein>
<dbReference type="EMBL" id="FNYR01000035">
    <property type="protein sequence ID" value="SEJ24836.1"/>
    <property type="molecule type" value="Genomic_DNA"/>
</dbReference>
<evidence type="ECO:0000313" key="2">
    <source>
        <dbReference type="Proteomes" id="UP000198888"/>
    </source>
</evidence>
<sequence length="159" mass="18251">MDAQTYRNRIETAVLDADYEPISDESTGEFEPVWHKQTEDPTIGVTEVFVTVIDSEGTDEEILTETSEAFRRQLSEMTPSEPSTMENLFGYVVFAVSEPSEELIQFATEEYTVADRRTSVFPLLYDLENETLHRHPVPRLKGRGFYEKQKLDAESLFSL</sequence>
<dbReference type="STRING" id="1073996.SAMN05444271_13522"/>
<dbReference type="Proteomes" id="UP000198888">
    <property type="component" value="Unassembled WGS sequence"/>
</dbReference>
<dbReference type="OrthoDB" id="334124at2157"/>
<reference evidence="1 2" key="1">
    <citation type="submission" date="2016-10" db="EMBL/GenBank/DDBJ databases">
        <authorList>
            <person name="de Groot N.N."/>
        </authorList>
    </citation>
    <scope>NUCLEOTIDE SEQUENCE [LARGE SCALE GENOMIC DNA]</scope>
    <source>
        <strain evidence="1 2">DSM 22187</strain>
    </source>
</reference>
<dbReference type="GeneID" id="35004101"/>
<dbReference type="RefSeq" id="WP_089673621.1">
    <property type="nucleotide sequence ID" value="NZ_CP024845.1"/>
</dbReference>
<accession>A0A1H6X9Q2</accession>
<organism evidence="1 2">
    <name type="scientific">Halohasta litchfieldiae</name>
    <dbReference type="NCBI Taxonomy" id="1073996"/>
    <lineage>
        <taxon>Archaea</taxon>
        <taxon>Methanobacteriati</taxon>
        <taxon>Methanobacteriota</taxon>
        <taxon>Stenosarchaea group</taxon>
        <taxon>Halobacteria</taxon>
        <taxon>Halobacteriales</taxon>
        <taxon>Haloferacaceae</taxon>
        <taxon>Halohasta</taxon>
    </lineage>
</organism>
<gene>
    <name evidence="1" type="ORF">SAMN05444271_13522</name>
</gene>
<dbReference type="KEGG" id="hae:halTADL_3334"/>
<dbReference type="AlphaFoldDB" id="A0A1H6X9Q2"/>
<proteinExistence type="predicted"/>
<accession>A0A2H4Q6P8</accession>